<dbReference type="Proteomes" id="UP000298213">
    <property type="component" value="Unassembled WGS sequence"/>
</dbReference>
<dbReference type="AlphaFoldDB" id="A0A4Y8ZYK0"/>
<gene>
    <name evidence="3" type="ORF">E2493_02035</name>
</gene>
<feature type="chain" id="PRO_5021378637" evidence="1">
    <location>
        <begin position="17"/>
        <end position="781"/>
    </location>
</feature>
<dbReference type="Pfam" id="PF12770">
    <property type="entry name" value="CHAT"/>
    <property type="match status" value="1"/>
</dbReference>
<protein>
    <submittedName>
        <fullName evidence="3">CHAT domain-containing protein</fullName>
    </submittedName>
</protein>
<accession>A0A4Y8ZYK0</accession>
<sequence>MLAAALAAAPAAAATADDLCGSAPTPTAFPSDDALIAAAAQAETLLATGDAGALDQALRVLEIEAAGPGRPGARALAVYCSAAGEVMRRSPLGSQAQAHSFLTTAFRSATDEPRVSALSAYRLALVAVSAPSAGTTRGSSDETPAPAADAGLTTTYLAAAARTEIDSCGDLSDRNLARTTNAYLTVIALQCASARALRNGDAELAGLAGLRLARYWMALSRSPAEDRETMRREGAAAALGAVPAAAAIAAPGLRGEVVGRLLDTAIELGATDGPALADGLAAMRSNGNTDPGVLALAAEIEAKLALTGGEPARAVALAEQALLLESRRAIPTRLPGLYLLLAAADPAHRERHSAAAYAALENLRPSLPRLDPITEESTFALYMRDVFEQAADVALAAAQGDGGEARVSAAQIIIEASRQAELQNAVGSECLPPRDALKPQDLAAGEVVLYPLLLPDRIELLYLSGDEGGQRAFHRLPPDRSANRDEIARLVQATVLSTTYGDDEAWRVPAQRLYQLLIAPIEGRLKPGAMLAIIPDGPLRALPFAALLDGQGRFLIERTRVVVAPALAYLQAGTARGEDPAHVVAASLQRRVRLPAGSFPALKSTAVEAEIAAASGAPGRHIANFHRADLVREMGAGDVDVLHLATHASFNGRSDRAFIVADGEVIRLTELRDIIAANRNRGESLDLLVLSACETAVGDDETSMGLAGAAVQAGATSAIASLWQVDDAGTGKLMRSFYSAYGGGASRSAALRDAQLAMIRSGGADARPHIWAAFTLLGAWR</sequence>
<dbReference type="EMBL" id="SPDV01000002">
    <property type="protein sequence ID" value="TFI60049.1"/>
    <property type="molecule type" value="Genomic_DNA"/>
</dbReference>
<feature type="domain" description="CHAT" evidence="2">
    <location>
        <begin position="509"/>
        <end position="778"/>
    </location>
</feature>
<proteinExistence type="predicted"/>
<evidence type="ECO:0000259" key="2">
    <source>
        <dbReference type="Pfam" id="PF12770"/>
    </source>
</evidence>
<dbReference type="RefSeq" id="WP_135083207.1">
    <property type="nucleotide sequence ID" value="NZ_SPDV01000002.1"/>
</dbReference>
<comment type="caution">
    <text evidence="3">The sequence shown here is derived from an EMBL/GenBank/DDBJ whole genome shotgun (WGS) entry which is preliminary data.</text>
</comment>
<dbReference type="OrthoDB" id="580982at2"/>
<feature type="signal peptide" evidence="1">
    <location>
        <begin position="1"/>
        <end position="16"/>
    </location>
</feature>
<reference evidence="3 4" key="1">
    <citation type="submission" date="2019-03" db="EMBL/GenBank/DDBJ databases">
        <title>Genome sequence of Sphingomonas sp. 17J27-24.</title>
        <authorList>
            <person name="Kim M."/>
            <person name="Maeng S."/>
            <person name="Sathiyaraj S."/>
        </authorList>
    </citation>
    <scope>NUCLEOTIDE SEQUENCE [LARGE SCALE GENOMIC DNA]</scope>
    <source>
        <strain evidence="3 4">17J27-24</strain>
    </source>
</reference>
<dbReference type="PANTHER" id="PTHR10098">
    <property type="entry name" value="RAPSYN-RELATED"/>
    <property type="match status" value="1"/>
</dbReference>
<keyword evidence="1" id="KW-0732">Signal</keyword>
<evidence type="ECO:0000256" key="1">
    <source>
        <dbReference type="SAM" id="SignalP"/>
    </source>
</evidence>
<name>A0A4Y8ZYK0_9SPHN</name>
<dbReference type="InterPro" id="IPR024983">
    <property type="entry name" value="CHAT_dom"/>
</dbReference>
<evidence type="ECO:0000313" key="4">
    <source>
        <dbReference type="Proteomes" id="UP000298213"/>
    </source>
</evidence>
<evidence type="ECO:0000313" key="3">
    <source>
        <dbReference type="EMBL" id="TFI60049.1"/>
    </source>
</evidence>
<organism evidence="3 4">
    <name type="scientific">Sphingomonas parva</name>
    <dbReference type="NCBI Taxonomy" id="2555898"/>
    <lineage>
        <taxon>Bacteria</taxon>
        <taxon>Pseudomonadati</taxon>
        <taxon>Pseudomonadota</taxon>
        <taxon>Alphaproteobacteria</taxon>
        <taxon>Sphingomonadales</taxon>
        <taxon>Sphingomonadaceae</taxon>
        <taxon>Sphingomonas</taxon>
    </lineage>
</organism>
<keyword evidence="4" id="KW-1185">Reference proteome</keyword>